<protein>
    <submittedName>
        <fullName evidence="2">cAMP phosphodiesterases class-II:Metallo-beta-lactamase superfamily</fullName>
    </submittedName>
</protein>
<proteinExistence type="predicted"/>
<dbReference type="InterPro" id="IPR001279">
    <property type="entry name" value="Metallo-B-lactamas"/>
</dbReference>
<sequence>MELRVLGCSGGIGVNRRTTSFLVDTDILIDAGSGVGDLTLDEMAAIRHVFLTHSHLDHLSFLPLMVDSIFDRIHSPILVHAQPATLKVLKDHIFNWDIWPDFSTLPTAAKPVMAYQEMAPGSVIDIAGRTIEMIPVNHIVPAVGYRVESSQGGSFAFSGDTANNNTFWAALNKHASLDLLIVEAAFPNKEEALSKKARHYCSKTLAEDIIQLKHRPPVYLTHTKPGEEETIFSECKQLFGDRDLHQLQVGEKFQFK</sequence>
<dbReference type="AlphaFoldDB" id="A0A3B0Z337"/>
<dbReference type="Pfam" id="PF12706">
    <property type="entry name" value="Lactamase_B_2"/>
    <property type="match status" value="1"/>
</dbReference>
<accession>A0A3B0Z337</accession>
<dbReference type="SUPFAM" id="SSF56281">
    <property type="entry name" value="Metallo-hydrolase/oxidoreductase"/>
    <property type="match status" value="1"/>
</dbReference>
<dbReference type="Gene3D" id="3.60.15.10">
    <property type="entry name" value="Ribonuclease Z/Hydroxyacylglutathione hydrolase-like"/>
    <property type="match status" value="1"/>
</dbReference>
<dbReference type="PANTHER" id="PTHR42663">
    <property type="entry name" value="HYDROLASE C777.06C-RELATED-RELATED"/>
    <property type="match status" value="1"/>
</dbReference>
<dbReference type="GO" id="GO:0006198">
    <property type="term" value="P:cAMP catabolic process"/>
    <property type="evidence" value="ECO:0007669"/>
    <property type="project" value="InterPro"/>
</dbReference>
<dbReference type="EMBL" id="UOFO01000129">
    <property type="protein sequence ID" value="VAW87695.1"/>
    <property type="molecule type" value="Genomic_DNA"/>
</dbReference>
<name>A0A3B0Z337_9ZZZZ</name>
<dbReference type="SMART" id="SM00849">
    <property type="entry name" value="Lactamase_B"/>
    <property type="match status" value="1"/>
</dbReference>
<evidence type="ECO:0000313" key="2">
    <source>
        <dbReference type="EMBL" id="VAW87695.1"/>
    </source>
</evidence>
<dbReference type="InterPro" id="IPR000396">
    <property type="entry name" value="Pdiesterase2"/>
</dbReference>
<dbReference type="PRINTS" id="PR00388">
    <property type="entry name" value="PDIESTERASE2"/>
</dbReference>
<dbReference type="CDD" id="cd07735">
    <property type="entry name" value="class_II_PDE_MBL-fold"/>
    <property type="match status" value="1"/>
</dbReference>
<evidence type="ECO:0000259" key="1">
    <source>
        <dbReference type="SMART" id="SM00849"/>
    </source>
</evidence>
<dbReference type="GO" id="GO:0004115">
    <property type="term" value="F:3',5'-cyclic-AMP phosphodiesterase activity"/>
    <property type="evidence" value="ECO:0007669"/>
    <property type="project" value="InterPro"/>
</dbReference>
<dbReference type="PANTHER" id="PTHR42663:SF6">
    <property type="entry name" value="HYDROLASE C777.06C-RELATED"/>
    <property type="match status" value="1"/>
</dbReference>
<dbReference type="InterPro" id="IPR036866">
    <property type="entry name" value="RibonucZ/Hydroxyglut_hydro"/>
</dbReference>
<gene>
    <name evidence="2" type="ORF">MNBD_GAMMA16-1283</name>
</gene>
<reference evidence="2" key="1">
    <citation type="submission" date="2018-06" db="EMBL/GenBank/DDBJ databases">
        <authorList>
            <person name="Zhirakovskaya E."/>
        </authorList>
    </citation>
    <scope>NUCLEOTIDE SEQUENCE</scope>
</reference>
<organism evidence="2">
    <name type="scientific">hydrothermal vent metagenome</name>
    <dbReference type="NCBI Taxonomy" id="652676"/>
    <lineage>
        <taxon>unclassified sequences</taxon>
        <taxon>metagenomes</taxon>
        <taxon>ecological metagenomes</taxon>
    </lineage>
</organism>
<feature type="domain" description="Metallo-beta-lactamase" evidence="1">
    <location>
        <begin position="17"/>
        <end position="189"/>
    </location>
</feature>